<accession>A0A2S5SWU0</accession>
<comment type="caution">
    <text evidence="2">The sequence shown here is derived from an EMBL/GenBank/DDBJ whole genome shotgun (WGS) entry which is preliminary data.</text>
</comment>
<keyword evidence="1" id="KW-0472">Membrane</keyword>
<dbReference type="OrthoDB" id="7594599at2"/>
<keyword evidence="1" id="KW-1133">Transmembrane helix</keyword>
<sequence length="107" mass="12180">MFGYTIPYVLSFVRIDLGEWQTLVSLAIFLGMMFAVAYRTQTVFVNPILAVAGYMLIDCTFKRAGTETQAMIITRVPLKIGASYTIERLSHYLYAAAELQEDRRDNQ</sequence>
<evidence type="ECO:0000313" key="2">
    <source>
        <dbReference type="EMBL" id="PPE67192.1"/>
    </source>
</evidence>
<organism evidence="2 3">
    <name type="scientific">Caldimonas caldifontis</name>
    <dbReference type="NCBI Taxonomy" id="1452508"/>
    <lineage>
        <taxon>Bacteria</taxon>
        <taxon>Pseudomonadati</taxon>
        <taxon>Pseudomonadota</taxon>
        <taxon>Betaproteobacteria</taxon>
        <taxon>Burkholderiales</taxon>
        <taxon>Sphaerotilaceae</taxon>
        <taxon>Caldimonas</taxon>
    </lineage>
</organism>
<gene>
    <name evidence="2" type="ORF">C1704_06525</name>
</gene>
<feature type="transmembrane region" description="Helical" evidence="1">
    <location>
        <begin position="20"/>
        <end position="38"/>
    </location>
</feature>
<keyword evidence="1" id="KW-0812">Transmembrane</keyword>
<evidence type="ECO:0000313" key="3">
    <source>
        <dbReference type="Proteomes" id="UP000238605"/>
    </source>
</evidence>
<dbReference type="Proteomes" id="UP000238605">
    <property type="component" value="Unassembled WGS sequence"/>
</dbReference>
<keyword evidence="3" id="KW-1185">Reference proteome</keyword>
<reference evidence="2 3" key="1">
    <citation type="submission" date="2018-02" db="EMBL/GenBank/DDBJ databases">
        <title>Reclassifiation of [Polyangium] brachysporum DSM 7029 as Guopingzhaonella breviflexa gen. nov., sp. nov., a member of the family Comamonadaceae.</title>
        <authorList>
            <person name="Tang B."/>
        </authorList>
    </citation>
    <scope>NUCLEOTIDE SEQUENCE [LARGE SCALE GENOMIC DNA]</scope>
    <source>
        <strain evidence="2 3">BCRC 80649</strain>
    </source>
</reference>
<dbReference type="EMBL" id="PSNX01000004">
    <property type="protein sequence ID" value="PPE67192.1"/>
    <property type="molecule type" value="Genomic_DNA"/>
</dbReference>
<evidence type="ECO:0000256" key="1">
    <source>
        <dbReference type="SAM" id="Phobius"/>
    </source>
</evidence>
<protein>
    <submittedName>
        <fullName evidence="2">Uncharacterized protein</fullName>
    </submittedName>
</protein>
<name>A0A2S5SWU0_9BURK</name>
<proteinExistence type="predicted"/>
<dbReference type="AlphaFoldDB" id="A0A2S5SWU0"/>